<gene>
    <name evidence="2" type="ORF">LCOR_06790.1</name>
</gene>
<feature type="compositionally biased region" description="Polar residues" evidence="1">
    <location>
        <begin position="34"/>
        <end position="44"/>
    </location>
</feature>
<evidence type="ECO:0000256" key="1">
    <source>
        <dbReference type="SAM" id="MobiDB-lite"/>
    </source>
</evidence>
<name>A0A068RZV6_9FUNG</name>
<evidence type="ECO:0000313" key="3">
    <source>
        <dbReference type="Proteomes" id="UP000027586"/>
    </source>
</evidence>
<proteinExistence type="predicted"/>
<sequence>MVLDPRTDQTVLPDVVKDPLSAPTTTTSTSQPTLISETTASSGDTETDENALPDDFTERGYNMKDEELQHLVEQRQHKIQCTKAYFRKRKILSSN</sequence>
<feature type="compositionally biased region" description="Low complexity" evidence="1">
    <location>
        <begin position="19"/>
        <end position="33"/>
    </location>
</feature>
<protein>
    <submittedName>
        <fullName evidence="2">Uncharacterized protein</fullName>
    </submittedName>
</protein>
<keyword evidence="3" id="KW-1185">Reference proteome</keyword>
<feature type="region of interest" description="Disordered" evidence="1">
    <location>
        <begin position="1"/>
        <end position="57"/>
    </location>
</feature>
<accession>A0A068RZV6</accession>
<evidence type="ECO:0000313" key="2">
    <source>
        <dbReference type="EMBL" id="CDH55673.1"/>
    </source>
</evidence>
<comment type="caution">
    <text evidence="2">The sequence shown here is derived from an EMBL/GenBank/DDBJ whole genome shotgun (WGS) entry which is preliminary data.</text>
</comment>
<dbReference type="VEuPathDB" id="FungiDB:LCOR_06790.1"/>
<dbReference type="AlphaFoldDB" id="A0A068RZV6"/>
<dbReference type="Proteomes" id="UP000027586">
    <property type="component" value="Unassembled WGS sequence"/>
</dbReference>
<dbReference type="EMBL" id="CBTN010000031">
    <property type="protein sequence ID" value="CDH55673.1"/>
    <property type="molecule type" value="Genomic_DNA"/>
</dbReference>
<reference evidence="2" key="1">
    <citation type="submission" date="2013-08" db="EMBL/GenBank/DDBJ databases">
        <title>Gene expansion shapes genome architecture in the human pathogen Lichtheimia corymbifera: an evolutionary genomics analysis in the ancient terrestrial Mucorales (Mucoromycotina).</title>
        <authorList>
            <person name="Schwartze V.U."/>
            <person name="Winter S."/>
            <person name="Shelest E."/>
            <person name="Marcet-Houben M."/>
            <person name="Horn F."/>
            <person name="Wehner S."/>
            <person name="Hoffmann K."/>
            <person name="Riege K."/>
            <person name="Sammeth M."/>
            <person name="Nowrousian M."/>
            <person name="Valiante V."/>
            <person name="Linde J."/>
            <person name="Jacobsen I.D."/>
            <person name="Marz M."/>
            <person name="Brakhage A.A."/>
            <person name="Gabaldon T."/>
            <person name="Bocker S."/>
            <person name="Voigt K."/>
        </authorList>
    </citation>
    <scope>NUCLEOTIDE SEQUENCE [LARGE SCALE GENOMIC DNA]</scope>
    <source>
        <strain evidence="2">FSU 9682</strain>
    </source>
</reference>
<organism evidence="2 3">
    <name type="scientific">Lichtheimia corymbifera JMRC:FSU:9682</name>
    <dbReference type="NCBI Taxonomy" id="1263082"/>
    <lineage>
        <taxon>Eukaryota</taxon>
        <taxon>Fungi</taxon>
        <taxon>Fungi incertae sedis</taxon>
        <taxon>Mucoromycota</taxon>
        <taxon>Mucoromycotina</taxon>
        <taxon>Mucoromycetes</taxon>
        <taxon>Mucorales</taxon>
        <taxon>Lichtheimiaceae</taxon>
        <taxon>Lichtheimia</taxon>
    </lineage>
</organism>